<dbReference type="RefSeq" id="WP_046993214.1">
    <property type="nucleotide sequence ID" value="NZ_JAQJJF010000006.1"/>
</dbReference>
<evidence type="ECO:0000313" key="2">
    <source>
        <dbReference type="EMBL" id="MDN5123874.1"/>
    </source>
</evidence>
<protein>
    <submittedName>
        <fullName evidence="2">Uncharacterized protein</fullName>
    </submittedName>
</protein>
<keyword evidence="1" id="KW-0812">Transmembrane</keyword>
<dbReference type="Proteomes" id="UP001170364">
    <property type="component" value="Unassembled WGS sequence"/>
</dbReference>
<feature type="transmembrane region" description="Helical" evidence="1">
    <location>
        <begin position="187"/>
        <end position="203"/>
    </location>
</feature>
<organism evidence="2 3">
    <name type="scientific">Aliarcobacter butzleri</name>
    <dbReference type="NCBI Taxonomy" id="28197"/>
    <lineage>
        <taxon>Bacteria</taxon>
        <taxon>Pseudomonadati</taxon>
        <taxon>Campylobacterota</taxon>
        <taxon>Epsilonproteobacteria</taxon>
        <taxon>Campylobacterales</taxon>
        <taxon>Arcobacteraceae</taxon>
        <taxon>Aliarcobacter</taxon>
    </lineage>
</organism>
<evidence type="ECO:0000256" key="1">
    <source>
        <dbReference type="SAM" id="Phobius"/>
    </source>
</evidence>
<reference evidence="2" key="1">
    <citation type="journal article" date="2023" name="Microorganisms">
        <title>Genomic Characterization of Arcobacter butzleri Strains Isolated from Various Sources in Lithuania.</title>
        <authorList>
            <person name="Uljanovas D."/>
            <person name="Golz G."/>
            <person name="Fleischmann S."/>
            <person name="Kudirkiene E."/>
            <person name="Kasetiene N."/>
            <person name="Grineviciene A."/>
            <person name="Tamuleviciene E."/>
            <person name="Aksomaitiene J."/>
            <person name="Alter T."/>
            <person name="Malakauskas M."/>
        </authorList>
    </citation>
    <scope>NUCLEOTIDE SEQUENCE</scope>
    <source>
        <strain evidence="2">S41</strain>
    </source>
</reference>
<proteinExistence type="predicted"/>
<feature type="transmembrane region" description="Helical" evidence="1">
    <location>
        <begin position="62"/>
        <end position="81"/>
    </location>
</feature>
<reference evidence="2" key="2">
    <citation type="submission" date="2023-01" db="EMBL/GenBank/DDBJ databases">
        <authorList>
            <person name="Uljanovas D."/>
        </authorList>
    </citation>
    <scope>NUCLEOTIDE SEQUENCE</scope>
    <source>
        <strain evidence="2">S41</strain>
    </source>
</reference>
<feature type="transmembrane region" description="Helical" evidence="1">
    <location>
        <begin position="140"/>
        <end position="167"/>
    </location>
</feature>
<keyword evidence="1" id="KW-1133">Transmembrane helix</keyword>
<gene>
    <name evidence="2" type="ORF">PJV93_08125</name>
</gene>
<accession>A0AAW7QCV7</accession>
<evidence type="ECO:0000313" key="3">
    <source>
        <dbReference type="Proteomes" id="UP001170364"/>
    </source>
</evidence>
<comment type="caution">
    <text evidence="2">The sequence shown here is derived from an EMBL/GenBank/DDBJ whole genome shotgun (WGS) entry which is preliminary data.</text>
</comment>
<keyword evidence="1" id="KW-0472">Membrane</keyword>
<feature type="transmembrane region" description="Helical" evidence="1">
    <location>
        <begin position="87"/>
        <end position="103"/>
    </location>
</feature>
<dbReference type="AlphaFoldDB" id="A0AAW7QCV7"/>
<dbReference type="EMBL" id="JAQJJG010000008">
    <property type="protein sequence ID" value="MDN5123874.1"/>
    <property type="molecule type" value="Genomic_DNA"/>
</dbReference>
<sequence length="208" mass="25032">MENLFEKKMSEKRRIKQIYKIKMEESIDNIGRLSSNSKQNGYENYEISKDLISPIVRYYRNYWIKDMSLILLGLTFFIFILSFYSPYATLILTGAFCLIYTFNEDFFMMKYFKILDISNFEIYDIRDVIFAKKYKFINNVILWITVSIISFVTNIFSPLLPNVFLSWDFDFSFLNFVGNEFMPGNEIYAYVNVFLMLLILFLRRKNFI</sequence>
<name>A0AAW7QCV7_9BACT</name>